<feature type="chain" id="PRO_5004716048" description="Sushi domain-containing protein" evidence="3">
    <location>
        <begin position="21"/>
        <end position="502"/>
    </location>
</feature>
<evidence type="ECO:0000256" key="2">
    <source>
        <dbReference type="PROSITE-ProRule" id="PRU00302"/>
    </source>
</evidence>
<feature type="domain" description="Apple" evidence="5">
    <location>
        <begin position="128"/>
        <end position="207"/>
    </location>
</feature>
<dbReference type="Proteomes" id="UP000030746">
    <property type="component" value="Unassembled WGS sequence"/>
</dbReference>
<keyword evidence="3" id="KW-0732">Signal</keyword>
<feature type="domain" description="Sushi" evidence="4">
    <location>
        <begin position="240"/>
        <end position="299"/>
    </location>
</feature>
<feature type="signal peptide" evidence="3">
    <location>
        <begin position="1"/>
        <end position="20"/>
    </location>
</feature>
<dbReference type="OMA" id="KADCERY"/>
<comment type="caution">
    <text evidence="2">Lacks conserved residue(s) required for the propagation of feature annotation.</text>
</comment>
<dbReference type="EMBL" id="KB201549">
    <property type="protein sequence ID" value="ESO96082.1"/>
    <property type="molecule type" value="Genomic_DNA"/>
</dbReference>
<evidence type="ECO:0000313" key="6">
    <source>
        <dbReference type="EMBL" id="ESO96082.1"/>
    </source>
</evidence>
<dbReference type="HOGENOM" id="CLU_543250_0_0_1"/>
<evidence type="ECO:0000259" key="4">
    <source>
        <dbReference type="PROSITE" id="PS50923"/>
    </source>
</evidence>
<dbReference type="RefSeq" id="XP_009053198.1">
    <property type="nucleotide sequence ID" value="XM_009054950.1"/>
</dbReference>
<dbReference type="InterPro" id="IPR003609">
    <property type="entry name" value="Pan_app"/>
</dbReference>
<keyword evidence="1" id="KW-1015">Disulfide bond</keyword>
<dbReference type="Gene3D" id="2.10.70.10">
    <property type="entry name" value="Complement Module, domain 1"/>
    <property type="match status" value="1"/>
</dbReference>
<evidence type="ECO:0008006" key="8">
    <source>
        <dbReference type="Google" id="ProtNLM"/>
    </source>
</evidence>
<reference evidence="6 7" key="1">
    <citation type="journal article" date="2013" name="Nature">
        <title>Insights into bilaterian evolution from three spiralian genomes.</title>
        <authorList>
            <person name="Simakov O."/>
            <person name="Marletaz F."/>
            <person name="Cho S.J."/>
            <person name="Edsinger-Gonzales E."/>
            <person name="Havlak P."/>
            <person name="Hellsten U."/>
            <person name="Kuo D.H."/>
            <person name="Larsson T."/>
            <person name="Lv J."/>
            <person name="Arendt D."/>
            <person name="Savage R."/>
            <person name="Osoegawa K."/>
            <person name="de Jong P."/>
            <person name="Grimwood J."/>
            <person name="Chapman J.A."/>
            <person name="Shapiro H."/>
            <person name="Aerts A."/>
            <person name="Otillar R.P."/>
            <person name="Terry A.Y."/>
            <person name="Boore J.L."/>
            <person name="Grigoriev I.V."/>
            <person name="Lindberg D.R."/>
            <person name="Seaver E.C."/>
            <person name="Weisblat D.A."/>
            <person name="Putnam N.H."/>
            <person name="Rokhsar D.S."/>
        </authorList>
    </citation>
    <scope>NUCLEOTIDE SEQUENCE [LARGE SCALE GENOMIC DNA]</scope>
</reference>
<dbReference type="GeneID" id="20238276"/>
<dbReference type="SUPFAM" id="SSF57535">
    <property type="entry name" value="Complement control module/SCR domain"/>
    <property type="match status" value="1"/>
</dbReference>
<protein>
    <recommendedName>
        <fullName evidence="8">Sushi domain-containing protein</fullName>
    </recommendedName>
</protein>
<gene>
    <name evidence="6" type="ORF">LOTGIDRAFT_160068</name>
</gene>
<keyword evidence="2" id="KW-0768">Sushi</keyword>
<sequence length="502" mass="56004">MTLIWIPCLFLLCFLSLTSAYRCDASQFGNLVQGKRLSKDILESIKPGGLALCARECLYRTRCQSFNYVDSSDTCELIGAVQTGNLDTVAGTLYSEKSTWPTKIAGLCRAHDCSDLRKCVQQTTMFSCIEIYETILQANDTEMKKGIVDTISGISKADCINECLYRSLCKAFNYKSMSTCELGTLVMVTDMNNYVGNNQNSFYSAINQYDSTIAGICASSPCSRVNVCEESGASYICTRKYCLKPTNTVFDQVVPLYDQDKELWLLSTNLTYKCQDGYYPVTMWNCQLNGTWTSPSCLPISRCNAIFQAEKCDTPNRINALYILKYPDLDHDILLYCKVDDVLNWVEFVNVGTTYSYFSTNLSEPACHVQGECGTSTYTMVRAIPTPAAEYVNNRDHAIRTCPVLYGPYPGKAGKNCTSLCNIPGDKGRFQIDLRGTGLKFMRQTYTFEYGTLEYAYDDQVASAVCDDCNNICQLGNKRTLPSIGTYINYTGAIRPVCKTLG</sequence>
<evidence type="ECO:0000256" key="3">
    <source>
        <dbReference type="SAM" id="SignalP"/>
    </source>
</evidence>
<dbReference type="PROSITE" id="PS50948">
    <property type="entry name" value="PAN"/>
    <property type="match status" value="2"/>
</dbReference>
<dbReference type="KEGG" id="lgi:LOTGIDRAFT_160068"/>
<dbReference type="CTD" id="20238276"/>
<dbReference type="AlphaFoldDB" id="V4AGQ9"/>
<name>V4AGQ9_LOTGI</name>
<evidence type="ECO:0000256" key="1">
    <source>
        <dbReference type="ARBA" id="ARBA00023157"/>
    </source>
</evidence>
<dbReference type="PROSITE" id="PS50923">
    <property type="entry name" value="SUSHI"/>
    <property type="match status" value="1"/>
</dbReference>
<dbReference type="InterPro" id="IPR000436">
    <property type="entry name" value="Sushi_SCR_CCP_dom"/>
</dbReference>
<dbReference type="Pfam" id="PF00024">
    <property type="entry name" value="PAN_1"/>
    <property type="match status" value="1"/>
</dbReference>
<feature type="domain" description="Apple" evidence="5">
    <location>
        <begin position="23"/>
        <end position="99"/>
    </location>
</feature>
<evidence type="ECO:0000313" key="7">
    <source>
        <dbReference type="Proteomes" id="UP000030746"/>
    </source>
</evidence>
<dbReference type="InterPro" id="IPR035976">
    <property type="entry name" value="Sushi/SCR/CCP_sf"/>
</dbReference>
<proteinExistence type="predicted"/>
<evidence type="ECO:0000259" key="5">
    <source>
        <dbReference type="PROSITE" id="PS50948"/>
    </source>
</evidence>
<accession>V4AGQ9</accession>
<dbReference type="OrthoDB" id="6158461at2759"/>
<keyword evidence="7" id="KW-1185">Reference proteome</keyword>
<organism evidence="6 7">
    <name type="scientific">Lottia gigantea</name>
    <name type="common">Giant owl limpet</name>
    <dbReference type="NCBI Taxonomy" id="225164"/>
    <lineage>
        <taxon>Eukaryota</taxon>
        <taxon>Metazoa</taxon>
        <taxon>Spiralia</taxon>
        <taxon>Lophotrochozoa</taxon>
        <taxon>Mollusca</taxon>
        <taxon>Gastropoda</taxon>
        <taxon>Patellogastropoda</taxon>
        <taxon>Lottioidea</taxon>
        <taxon>Lottiidae</taxon>
        <taxon>Lottia</taxon>
    </lineage>
</organism>